<evidence type="ECO:0000313" key="1">
    <source>
        <dbReference type="EMBL" id="OQM43494.1"/>
    </source>
</evidence>
<name>A0A1V8P4D1_CITBR</name>
<sequence>MLNIEGTLLDELMSQADEAGFIPLKVFSRKILKRTPNEINTFFDPDSRFYEEYQRTVICNVRHNVTIKKTYTSNGILRKETTVGGIYKDDLLTFLAQALKKIDENNQLFDQACANYWSSKRK</sequence>
<gene>
    <name evidence="1" type="ORF">BZK42_00950</name>
</gene>
<reference evidence="1 2" key="1">
    <citation type="submission" date="2017-03" db="EMBL/GenBank/DDBJ databases">
        <authorList>
            <person name="Afonso C.L."/>
            <person name="Miller P.J."/>
            <person name="Scott M.A."/>
            <person name="Spackman E."/>
            <person name="Goraichik I."/>
            <person name="Dimitrov K.M."/>
            <person name="Suarez D.L."/>
            <person name="Swayne D.E."/>
        </authorList>
    </citation>
    <scope>NUCLEOTIDE SEQUENCE [LARGE SCALE GENOMIC DNA]</scope>
    <source>
        <strain evidence="1 2">ATCC 51113</strain>
    </source>
</reference>
<accession>A0A1V8P4D1</accession>
<dbReference type="Proteomes" id="UP000192573">
    <property type="component" value="Unassembled WGS sequence"/>
</dbReference>
<comment type="caution">
    <text evidence="1">The sequence shown here is derived from an EMBL/GenBank/DDBJ whole genome shotgun (WGS) entry which is preliminary data.</text>
</comment>
<dbReference type="RefSeq" id="WP_080858584.1">
    <property type="nucleotide sequence ID" value="NZ_CP077405.1"/>
</dbReference>
<proteinExistence type="predicted"/>
<evidence type="ECO:0000313" key="2">
    <source>
        <dbReference type="Proteomes" id="UP000192573"/>
    </source>
</evidence>
<dbReference type="EMBL" id="NAEW01000001">
    <property type="protein sequence ID" value="OQM43494.1"/>
    <property type="molecule type" value="Genomic_DNA"/>
</dbReference>
<protein>
    <submittedName>
        <fullName evidence="1">Uncharacterized protein</fullName>
    </submittedName>
</protein>
<organism evidence="1 2">
    <name type="scientific">Citrobacter braakii</name>
    <dbReference type="NCBI Taxonomy" id="57706"/>
    <lineage>
        <taxon>Bacteria</taxon>
        <taxon>Pseudomonadati</taxon>
        <taxon>Pseudomonadota</taxon>
        <taxon>Gammaproteobacteria</taxon>
        <taxon>Enterobacterales</taxon>
        <taxon>Enterobacteriaceae</taxon>
        <taxon>Citrobacter</taxon>
        <taxon>Citrobacter freundii complex</taxon>
    </lineage>
</organism>
<dbReference type="AlphaFoldDB" id="A0A1V8P4D1"/>